<dbReference type="Proteomes" id="UP000285456">
    <property type="component" value="Unassembled WGS sequence"/>
</dbReference>
<keyword evidence="3" id="KW-1185">Reference proteome</keyword>
<dbReference type="EMBL" id="QWEH01000018">
    <property type="protein sequence ID" value="RHW29883.1"/>
    <property type="molecule type" value="Genomic_DNA"/>
</dbReference>
<dbReference type="InterPro" id="IPR003692">
    <property type="entry name" value="Hydantoinase_B"/>
</dbReference>
<dbReference type="AlphaFoldDB" id="A0A417YB16"/>
<proteinExistence type="predicted"/>
<name>A0A417YB16_9BACI</name>
<dbReference type="OrthoDB" id="102473at2"/>
<sequence>MINTKSATFLENPITTEIIRNALISAAEEMNESLARSSFSPIIYEMKDCSVGIYNENAELLGQSSGLPMFLGNLDVCIIETTRFIGGNKHYKPGDIYIMNDSYLAGSHLNDITVISPIFFEKELVGFSATRAHWLDIGAKDPGYPMDATEIYQEGVRIPPTKIYDGGEPRKDIINLITINSRMTKDALGDLNAQIAACRTGEKRLNDIINKHGLKTFRRSIKDIFMQSELLDKEQISSIPDGIYEEVGYLDNDGVTDEPVLVKVTVTIKGEHLKIDLTGSSEQRQGMTNCGQAQTVSACRVAFKHLIGPNSPVTGGNFKTMDIVVPKRTIFSAEEPAACGWYFTSLGLLIDLIIKALSPVLKEQSAAAHYGDSMVITVAGQDDKTKSSFLYVEPTAGGWGAFSENDGQSGLINNSNGDFKNLPVEVLEGKYPLKVNSYGLRKNSGGAGKTRGGLGVIREYEIRSESANLSLWFERSLDPAWGIFEGNTGYPPKVTIESSQGQEQILKVNSKLVQRGDFVRVETGGGGGFGHPFTRLPELVLEDYLDGYIDIDTALVEYGVVIDINLQEVNQQKTKEYRNK</sequence>
<dbReference type="PANTHER" id="PTHR11365:SF23">
    <property type="entry name" value="HYPOTHETICAL 5-OXOPROLINASE (EUROFUNG)-RELATED"/>
    <property type="match status" value="1"/>
</dbReference>
<evidence type="ECO:0000259" key="1">
    <source>
        <dbReference type="Pfam" id="PF02538"/>
    </source>
</evidence>
<dbReference type="GO" id="GO:0005829">
    <property type="term" value="C:cytosol"/>
    <property type="evidence" value="ECO:0007669"/>
    <property type="project" value="TreeGrafter"/>
</dbReference>
<dbReference type="RefSeq" id="WP_118890225.1">
    <property type="nucleotide sequence ID" value="NZ_JBHTNL010000012.1"/>
</dbReference>
<dbReference type="InterPro" id="IPR045079">
    <property type="entry name" value="Oxoprolinase-like"/>
</dbReference>
<dbReference type="GO" id="GO:0017168">
    <property type="term" value="F:5-oxoprolinase (ATP-hydrolyzing) activity"/>
    <property type="evidence" value="ECO:0007669"/>
    <property type="project" value="TreeGrafter"/>
</dbReference>
<feature type="domain" description="Hydantoinase B/oxoprolinase" evidence="1">
    <location>
        <begin position="12"/>
        <end position="532"/>
    </location>
</feature>
<organism evidence="2 3">
    <name type="scientific">Oceanobacillus profundus</name>
    <dbReference type="NCBI Taxonomy" id="372463"/>
    <lineage>
        <taxon>Bacteria</taxon>
        <taxon>Bacillati</taxon>
        <taxon>Bacillota</taxon>
        <taxon>Bacilli</taxon>
        <taxon>Bacillales</taxon>
        <taxon>Bacillaceae</taxon>
        <taxon>Oceanobacillus</taxon>
    </lineage>
</organism>
<protein>
    <submittedName>
        <fullName evidence="2">Hydantoinase B/oxoprolinase family protein</fullName>
    </submittedName>
</protein>
<dbReference type="GO" id="GO:0006749">
    <property type="term" value="P:glutathione metabolic process"/>
    <property type="evidence" value="ECO:0007669"/>
    <property type="project" value="TreeGrafter"/>
</dbReference>
<comment type="caution">
    <text evidence="2">The sequence shown here is derived from an EMBL/GenBank/DDBJ whole genome shotgun (WGS) entry which is preliminary data.</text>
</comment>
<dbReference type="PANTHER" id="PTHR11365">
    <property type="entry name" value="5-OXOPROLINASE RELATED"/>
    <property type="match status" value="1"/>
</dbReference>
<reference evidence="2 3" key="1">
    <citation type="journal article" date="2007" name="Int. J. Syst. Evol. Microbiol.">
        <title>Oceanobacillus profundus sp. nov., isolated from a deep-sea sediment core.</title>
        <authorList>
            <person name="Kim Y.G."/>
            <person name="Choi D.H."/>
            <person name="Hyun S."/>
            <person name="Cho B.C."/>
        </authorList>
    </citation>
    <scope>NUCLEOTIDE SEQUENCE [LARGE SCALE GENOMIC DNA]</scope>
    <source>
        <strain evidence="2 3">DSM 18246</strain>
    </source>
</reference>
<accession>A0A417YB16</accession>
<dbReference type="Pfam" id="PF02538">
    <property type="entry name" value="Hydantoinase_B"/>
    <property type="match status" value="1"/>
</dbReference>
<evidence type="ECO:0000313" key="3">
    <source>
        <dbReference type="Proteomes" id="UP000285456"/>
    </source>
</evidence>
<gene>
    <name evidence="2" type="ORF">D1B32_19695</name>
</gene>
<evidence type="ECO:0000313" key="2">
    <source>
        <dbReference type="EMBL" id="RHW29883.1"/>
    </source>
</evidence>